<proteinExistence type="predicted"/>
<evidence type="ECO:0000313" key="1">
    <source>
        <dbReference type="EMBL" id="JAD16113.1"/>
    </source>
</evidence>
<reference evidence="1" key="1">
    <citation type="submission" date="2014-09" db="EMBL/GenBank/DDBJ databases">
        <authorList>
            <person name="Magalhaes I.L.F."/>
            <person name="Oliveira U."/>
            <person name="Santos F.R."/>
            <person name="Vidigal T.H.D.A."/>
            <person name="Brescovit A.D."/>
            <person name="Santos A.J."/>
        </authorList>
    </citation>
    <scope>NUCLEOTIDE SEQUENCE</scope>
    <source>
        <tissue evidence="1">Shoot tissue taken approximately 20 cm above the soil surface</tissue>
    </source>
</reference>
<name>A0A0A9U142_ARUDO</name>
<organism evidence="1">
    <name type="scientific">Arundo donax</name>
    <name type="common">Giant reed</name>
    <name type="synonym">Donax arundinaceus</name>
    <dbReference type="NCBI Taxonomy" id="35708"/>
    <lineage>
        <taxon>Eukaryota</taxon>
        <taxon>Viridiplantae</taxon>
        <taxon>Streptophyta</taxon>
        <taxon>Embryophyta</taxon>
        <taxon>Tracheophyta</taxon>
        <taxon>Spermatophyta</taxon>
        <taxon>Magnoliopsida</taxon>
        <taxon>Liliopsida</taxon>
        <taxon>Poales</taxon>
        <taxon>Poaceae</taxon>
        <taxon>PACMAD clade</taxon>
        <taxon>Arundinoideae</taxon>
        <taxon>Arundineae</taxon>
        <taxon>Arundo</taxon>
    </lineage>
</organism>
<accession>A0A0A9U142</accession>
<dbReference type="EMBL" id="GBRH01281782">
    <property type="protein sequence ID" value="JAD16113.1"/>
    <property type="molecule type" value="Transcribed_RNA"/>
</dbReference>
<sequence length="14" mass="1599">MSRRVEARKKHGGS</sequence>
<reference evidence="1" key="2">
    <citation type="journal article" date="2015" name="Data Brief">
        <title>Shoot transcriptome of the giant reed, Arundo donax.</title>
        <authorList>
            <person name="Barrero R.A."/>
            <person name="Guerrero F.D."/>
            <person name="Moolhuijzen P."/>
            <person name="Goolsby J.A."/>
            <person name="Tidwell J."/>
            <person name="Bellgard S.E."/>
            <person name="Bellgard M.I."/>
        </authorList>
    </citation>
    <scope>NUCLEOTIDE SEQUENCE</scope>
    <source>
        <tissue evidence="1">Shoot tissue taken approximately 20 cm above the soil surface</tissue>
    </source>
</reference>
<protein>
    <submittedName>
        <fullName evidence="1">Uncharacterized protein</fullName>
    </submittedName>
</protein>